<sequence>MSAAPSTQDIIALLNVEEEIRLRVVPGAKVERLAIENASLKIWIRTAPEDGKANKAVISLLAKTLKLPKGAVTIISGHTSRDKRVRITLI</sequence>
<comment type="similarity">
    <text evidence="1 2">Belongs to the UPF0235 family.</text>
</comment>
<dbReference type="InterPro" id="IPR003746">
    <property type="entry name" value="DUF167"/>
</dbReference>
<dbReference type="OrthoDB" id="3176309at2"/>
<evidence type="ECO:0000313" key="3">
    <source>
        <dbReference type="EMBL" id="QGY82123.1"/>
    </source>
</evidence>
<reference evidence="4" key="1">
    <citation type="submission" date="2019-01" db="EMBL/GenBank/DDBJ databases">
        <title>Sphingorhabdus lacus sp.nov., isolated from an oligotrophic freshwater lake.</title>
        <authorList>
            <person name="Park M."/>
        </authorList>
    </citation>
    <scope>NUCLEOTIDE SEQUENCE [LARGE SCALE GENOMIC DNA]</scope>
    <source>
        <strain evidence="4">IMCC1753</strain>
    </source>
</reference>
<dbReference type="Gene3D" id="3.30.1200.10">
    <property type="entry name" value="YggU-like"/>
    <property type="match status" value="1"/>
</dbReference>
<gene>
    <name evidence="3" type="ORF">EUU25_02795</name>
</gene>
<dbReference type="KEGG" id="slaa:EUU25_02795"/>
<protein>
    <recommendedName>
        <fullName evidence="2">UPF0235 protein EUU25_02795</fullName>
    </recommendedName>
</protein>
<proteinExistence type="inferred from homology"/>
<name>A0A6I6LIC4_9SPHN</name>
<accession>A0A6I6LIC4</accession>
<evidence type="ECO:0000256" key="2">
    <source>
        <dbReference type="HAMAP-Rule" id="MF_00634"/>
    </source>
</evidence>
<evidence type="ECO:0000313" key="4">
    <source>
        <dbReference type="Proteomes" id="UP000428803"/>
    </source>
</evidence>
<organism evidence="3 4">
    <name type="scientific">Sphingorhabdus lacus</name>
    <dbReference type="NCBI Taxonomy" id="392610"/>
    <lineage>
        <taxon>Bacteria</taxon>
        <taxon>Pseudomonadati</taxon>
        <taxon>Pseudomonadota</taxon>
        <taxon>Alphaproteobacteria</taxon>
        <taxon>Sphingomonadales</taxon>
        <taxon>Sphingomonadaceae</taxon>
        <taxon>Sphingorhabdus</taxon>
    </lineage>
</organism>
<dbReference type="AlphaFoldDB" id="A0A6I6LIC4"/>
<dbReference type="Proteomes" id="UP000428803">
    <property type="component" value="Chromosome"/>
</dbReference>
<dbReference type="NCBIfam" id="TIGR00251">
    <property type="entry name" value="DUF167 family protein"/>
    <property type="match status" value="1"/>
</dbReference>
<dbReference type="Pfam" id="PF02594">
    <property type="entry name" value="DUF167"/>
    <property type="match status" value="1"/>
</dbReference>
<keyword evidence="4" id="KW-1185">Reference proteome</keyword>
<dbReference type="InterPro" id="IPR036591">
    <property type="entry name" value="YggU-like_sf"/>
</dbReference>
<dbReference type="SMART" id="SM01152">
    <property type="entry name" value="DUF167"/>
    <property type="match status" value="1"/>
</dbReference>
<evidence type="ECO:0000256" key="1">
    <source>
        <dbReference type="ARBA" id="ARBA00010364"/>
    </source>
</evidence>
<dbReference type="SUPFAM" id="SSF69786">
    <property type="entry name" value="YggU-like"/>
    <property type="match status" value="1"/>
</dbReference>
<dbReference type="PANTHER" id="PTHR13420:SF7">
    <property type="entry name" value="UPF0235 PROTEIN C15ORF40"/>
    <property type="match status" value="1"/>
</dbReference>
<dbReference type="GO" id="GO:0005737">
    <property type="term" value="C:cytoplasm"/>
    <property type="evidence" value="ECO:0007669"/>
    <property type="project" value="TreeGrafter"/>
</dbReference>
<dbReference type="EMBL" id="CP035733">
    <property type="protein sequence ID" value="QGY82123.1"/>
    <property type="molecule type" value="Genomic_DNA"/>
</dbReference>
<dbReference type="PANTHER" id="PTHR13420">
    <property type="entry name" value="UPF0235 PROTEIN C15ORF40"/>
    <property type="match status" value="1"/>
</dbReference>
<dbReference type="HAMAP" id="MF_00634">
    <property type="entry name" value="UPF0235"/>
    <property type="match status" value="1"/>
</dbReference>